<gene>
    <name evidence="1" type="ORF">PDMSB3_0972</name>
</gene>
<dbReference type="Proteomes" id="UP000325811">
    <property type="component" value="Chromosome I"/>
</dbReference>
<dbReference type="AlphaFoldDB" id="A0A5Q4ZB85"/>
<name>A0A5Q4ZB85_9BURK</name>
<evidence type="ECO:0000313" key="1">
    <source>
        <dbReference type="EMBL" id="VVD27434.1"/>
    </source>
</evidence>
<dbReference type="KEGG" id="pdio:PDMSB3_0972"/>
<organism evidence="1 2">
    <name type="scientific">Paraburkholderia dioscoreae</name>
    <dbReference type="NCBI Taxonomy" id="2604047"/>
    <lineage>
        <taxon>Bacteria</taxon>
        <taxon>Pseudomonadati</taxon>
        <taxon>Pseudomonadota</taxon>
        <taxon>Betaproteobacteria</taxon>
        <taxon>Burkholderiales</taxon>
        <taxon>Burkholderiaceae</taxon>
        <taxon>Paraburkholderia</taxon>
    </lineage>
</organism>
<reference evidence="1 2" key="1">
    <citation type="submission" date="2019-08" db="EMBL/GenBank/DDBJ databases">
        <authorList>
            <person name="Herpell B J."/>
        </authorList>
    </citation>
    <scope>NUCLEOTIDE SEQUENCE [LARGE SCALE GENOMIC DNA]</scope>
    <source>
        <strain evidence="2">Msb3</strain>
    </source>
</reference>
<accession>A0A5Q4ZB85</accession>
<protein>
    <submittedName>
        <fullName evidence="1">Uncharacterized protein</fullName>
    </submittedName>
</protein>
<evidence type="ECO:0000313" key="2">
    <source>
        <dbReference type="Proteomes" id="UP000325811"/>
    </source>
</evidence>
<dbReference type="EMBL" id="LR699553">
    <property type="protein sequence ID" value="VVD27434.1"/>
    <property type="molecule type" value="Genomic_DNA"/>
</dbReference>
<proteinExistence type="predicted"/>
<sequence length="58" mass="6617">MRDDAMRCNVPQAPQVRVVQTHGTMKARSLSQAYRHRRIPFRAVHFAVHVAVHSAVPQ</sequence>
<keyword evidence="2" id="KW-1185">Reference proteome</keyword>